<dbReference type="Proteomes" id="UP000191691">
    <property type="component" value="Unassembled WGS sequence"/>
</dbReference>
<evidence type="ECO:0000256" key="3">
    <source>
        <dbReference type="PROSITE-ProRule" id="PRU00464"/>
    </source>
</evidence>
<keyword evidence="6" id="KW-1185">Reference proteome</keyword>
<dbReference type="OMA" id="HFIPKRD"/>
<dbReference type="GO" id="GO:0003824">
    <property type="term" value="F:catalytic activity"/>
    <property type="evidence" value="ECO:0007669"/>
    <property type="project" value="InterPro"/>
</dbReference>
<feature type="active site" description="Tele-AMP-histidine intermediate" evidence="1">
    <location>
        <position position="148"/>
    </location>
</feature>
<name>A0A1V6XXK1_PENNA</name>
<dbReference type="STRING" id="60175.A0A1V6XXK1"/>
<organism evidence="5 6">
    <name type="scientific">Penicillium nalgiovense</name>
    <dbReference type="NCBI Taxonomy" id="60175"/>
    <lineage>
        <taxon>Eukaryota</taxon>
        <taxon>Fungi</taxon>
        <taxon>Dikarya</taxon>
        <taxon>Ascomycota</taxon>
        <taxon>Pezizomycotina</taxon>
        <taxon>Eurotiomycetes</taxon>
        <taxon>Eurotiomycetidae</taxon>
        <taxon>Eurotiales</taxon>
        <taxon>Aspergillaceae</taxon>
        <taxon>Penicillium</taxon>
    </lineage>
</organism>
<feature type="short sequence motif" description="Histidine triad motif" evidence="2 3">
    <location>
        <begin position="146"/>
        <end position="150"/>
    </location>
</feature>
<dbReference type="InterPro" id="IPR011146">
    <property type="entry name" value="HIT-like"/>
</dbReference>
<sequence>MSSAACIFCKIIKGDIPSLKLFESDKVFAFLDIQPLSLGHAVRIIPYDSIPLPRIPTYPSWRGVSEVPRTALVIPKFHGAKLTDIPDDHLTEVLVPQRPGIGLANRDIANQDVRQPVAKKIAKAVGAEDFNVLQNNGRIAHQVVDHVHFHMDNKIPKPNEKEGLTIGWPAEQADMAKLKALHEEIKSKM</sequence>
<dbReference type="PROSITE" id="PS51084">
    <property type="entry name" value="HIT_2"/>
    <property type="match status" value="1"/>
</dbReference>
<comment type="caution">
    <text evidence="5">The sequence shown here is derived from an EMBL/GenBank/DDBJ whole genome shotgun (WGS) entry which is preliminary data.</text>
</comment>
<accession>A0A1V6XXK1</accession>
<reference evidence="6" key="1">
    <citation type="journal article" date="2017" name="Nat. Microbiol.">
        <title>Global analysis of biosynthetic gene clusters reveals vast potential of secondary metabolite production in Penicillium species.</title>
        <authorList>
            <person name="Nielsen J.C."/>
            <person name="Grijseels S."/>
            <person name="Prigent S."/>
            <person name="Ji B."/>
            <person name="Dainat J."/>
            <person name="Nielsen K.F."/>
            <person name="Frisvad J.C."/>
            <person name="Workman M."/>
            <person name="Nielsen J."/>
        </authorList>
    </citation>
    <scope>NUCLEOTIDE SEQUENCE [LARGE SCALE GENOMIC DNA]</scope>
    <source>
        <strain evidence="6">IBT 13039</strain>
    </source>
</reference>
<dbReference type="Gene3D" id="3.30.428.10">
    <property type="entry name" value="HIT-like"/>
    <property type="match status" value="1"/>
</dbReference>
<feature type="domain" description="HIT" evidence="4">
    <location>
        <begin position="7"/>
        <end position="163"/>
    </location>
</feature>
<evidence type="ECO:0000256" key="2">
    <source>
        <dbReference type="PIRSR" id="PIRSR601310-3"/>
    </source>
</evidence>
<proteinExistence type="predicted"/>
<evidence type="ECO:0000259" key="4">
    <source>
        <dbReference type="PROSITE" id="PS51084"/>
    </source>
</evidence>
<dbReference type="PRINTS" id="PR00332">
    <property type="entry name" value="HISTRIAD"/>
</dbReference>
<evidence type="ECO:0000256" key="1">
    <source>
        <dbReference type="PIRSR" id="PIRSR601310-1"/>
    </source>
</evidence>
<evidence type="ECO:0000313" key="6">
    <source>
        <dbReference type="Proteomes" id="UP000191691"/>
    </source>
</evidence>
<evidence type="ECO:0000313" key="5">
    <source>
        <dbReference type="EMBL" id="OQE79869.1"/>
    </source>
</evidence>
<dbReference type="InterPro" id="IPR036265">
    <property type="entry name" value="HIT-like_sf"/>
</dbReference>
<dbReference type="AlphaFoldDB" id="A0A1V6XXK1"/>
<dbReference type="InterPro" id="IPR001310">
    <property type="entry name" value="Histidine_triad_HIT"/>
</dbReference>
<dbReference type="SUPFAM" id="SSF54197">
    <property type="entry name" value="HIT-like"/>
    <property type="match status" value="1"/>
</dbReference>
<protein>
    <recommendedName>
        <fullName evidence="4">HIT domain-containing protein</fullName>
    </recommendedName>
</protein>
<gene>
    <name evidence="5" type="ORF">PENNAL_c0049G05959</name>
</gene>
<dbReference type="GO" id="GO:0009117">
    <property type="term" value="P:nucleotide metabolic process"/>
    <property type="evidence" value="ECO:0007669"/>
    <property type="project" value="TreeGrafter"/>
</dbReference>
<dbReference type="PANTHER" id="PTHR46648">
    <property type="entry name" value="HIT FAMILY PROTEIN 1"/>
    <property type="match status" value="1"/>
</dbReference>
<dbReference type="Pfam" id="PF01230">
    <property type="entry name" value="HIT"/>
    <property type="match status" value="1"/>
</dbReference>
<dbReference type="EMBL" id="MOOB01000049">
    <property type="protein sequence ID" value="OQE79869.1"/>
    <property type="molecule type" value="Genomic_DNA"/>
</dbReference>
<dbReference type="PANTHER" id="PTHR46648:SF1">
    <property type="entry name" value="ADENOSINE 5'-MONOPHOSPHORAMIDASE HNT1"/>
    <property type="match status" value="1"/>
</dbReference>